<feature type="compositionally biased region" description="Acidic residues" evidence="2">
    <location>
        <begin position="594"/>
        <end position="606"/>
    </location>
</feature>
<dbReference type="PROSITE" id="PS50082">
    <property type="entry name" value="WD_REPEATS_2"/>
    <property type="match status" value="1"/>
</dbReference>
<feature type="compositionally biased region" description="Polar residues" evidence="2">
    <location>
        <begin position="395"/>
        <end position="407"/>
    </location>
</feature>
<feature type="compositionally biased region" description="Low complexity" evidence="2">
    <location>
        <begin position="513"/>
        <end position="524"/>
    </location>
</feature>
<feature type="repeat" description="WD" evidence="1">
    <location>
        <begin position="262"/>
        <end position="294"/>
    </location>
</feature>
<evidence type="ECO:0000313" key="5">
    <source>
        <dbReference type="Proteomes" id="UP000541558"/>
    </source>
</evidence>
<feature type="compositionally biased region" description="Polar residues" evidence="2">
    <location>
        <begin position="642"/>
        <end position="652"/>
    </location>
</feature>
<evidence type="ECO:0000256" key="1">
    <source>
        <dbReference type="PROSITE-ProRule" id="PRU00221"/>
    </source>
</evidence>
<gene>
    <name evidence="4" type="ORF">D9611_002006</name>
</gene>
<feature type="domain" description="DUF2415" evidence="3">
    <location>
        <begin position="335"/>
        <end position="374"/>
    </location>
</feature>
<organism evidence="4 5">
    <name type="scientific">Ephemerocybe angulata</name>
    <dbReference type="NCBI Taxonomy" id="980116"/>
    <lineage>
        <taxon>Eukaryota</taxon>
        <taxon>Fungi</taxon>
        <taxon>Dikarya</taxon>
        <taxon>Basidiomycota</taxon>
        <taxon>Agaricomycotina</taxon>
        <taxon>Agaricomycetes</taxon>
        <taxon>Agaricomycetidae</taxon>
        <taxon>Agaricales</taxon>
        <taxon>Agaricineae</taxon>
        <taxon>Psathyrellaceae</taxon>
        <taxon>Ephemerocybe</taxon>
    </lineage>
</organism>
<dbReference type="SMART" id="SM00320">
    <property type="entry name" value="WD40"/>
    <property type="match status" value="4"/>
</dbReference>
<feature type="region of interest" description="Disordered" evidence="2">
    <location>
        <begin position="378"/>
        <end position="467"/>
    </location>
</feature>
<dbReference type="InterPro" id="IPR001680">
    <property type="entry name" value="WD40_rpt"/>
</dbReference>
<dbReference type="SUPFAM" id="SSF50978">
    <property type="entry name" value="WD40 repeat-like"/>
    <property type="match status" value="1"/>
</dbReference>
<dbReference type="OrthoDB" id="64353at2759"/>
<evidence type="ECO:0000313" key="4">
    <source>
        <dbReference type="EMBL" id="KAF5342597.1"/>
    </source>
</evidence>
<dbReference type="PANTHER" id="PTHR43991:SF9">
    <property type="entry name" value="DUF2415 DOMAIN-CONTAINING PROTEIN"/>
    <property type="match status" value="1"/>
</dbReference>
<dbReference type="Proteomes" id="UP000541558">
    <property type="component" value="Unassembled WGS sequence"/>
</dbReference>
<feature type="compositionally biased region" description="Low complexity" evidence="2">
    <location>
        <begin position="661"/>
        <end position="675"/>
    </location>
</feature>
<name>A0A8H5FN36_9AGAR</name>
<reference evidence="4 5" key="1">
    <citation type="journal article" date="2020" name="ISME J.">
        <title>Uncovering the hidden diversity of litter-decomposition mechanisms in mushroom-forming fungi.</title>
        <authorList>
            <person name="Floudas D."/>
            <person name="Bentzer J."/>
            <person name="Ahren D."/>
            <person name="Johansson T."/>
            <person name="Persson P."/>
            <person name="Tunlid A."/>
        </authorList>
    </citation>
    <scope>NUCLEOTIDE SEQUENCE [LARGE SCALE GENOMIC DNA]</scope>
    <source>
        <strain evidence="4 5">CBS 175.51</strain>
    </source>
</reference>
<keyword evidence="1" id="KW-0853">WD repeat</keyword>
<dbReference type="PANTHER" id="PTHR43991">
    <property type="entry name" value="WD REPEAT PROTEIN (AFU_ORTHOLOGUE AFUA_8G05640)-RELATED"/>
    <property type="match status" value="1"/>
</dbReference>
<protein>
    <recommendedName>
        <fullName evidence="3">DUF2415 domain-containing protein</fullName>
    </recommendedName>
</protein>
<proteinExistence type="predicted"/>
<dbReference type="InterPro" id="IPR036322">
    <property type="entry name" value="WD40_repeat_dom_sf"/>
</dbReference>
<comment type="caution">
    <text evidence="4">The sequence shown here is derived from an EMBL/GenBank/DDBJ whole genome shotgun (WGS) entry which is preliminary data.</text>
</comment>
<feature type="region of interest" description="Disordered" evidence="2">
    <location>
        <begin position="576"/>
        <end position="701"/>
    </location>
</feature>
<feature type="region of interest" description="Disordered" evidence="2">
    <location>
        <begin position="486"/>
        <end position="528"/>
    </location>
</feature>
<evidence type="ECO:0000259" key="3">
    <source>
        <dbReference type="Pfam" id="PF10313"/>
    </source>
</evidence>
<dbReference type="InterPro" id="IPR015943">
    <property type="entry name" value="WD40/YVTN_repeat-like_dom_sf"/>
</dbReference>
<evidence type="ECO:0000256" key="2">
    <source>
        <dbReference type="SAM" id="MobiDB-lite"/>
    </source>
</evidence>
<sequence length="759" mass="82001">MARDLSLLSTSPDPAAVVPAEVTISHIQLRDLIICPKERGVVNYVQQRKIVEHNLRTPNALPRTIADLDFTPNSLTSLRLGPGGEDVLLAAGGQDADIHISYHTAGQGSNRNRSLKNLWSIDGKLSGSINNSVLLTTATSSPLSLAQSNQSSIEPRIGVSNNDCTVRLYDVPLRGQNLKRVRRNEQSLMEVGILRLDVAVNHSSISPSGQTLLSVGDSNKVYIHNITGGASVDLSHVVTYTLPDPDYSSIPAPSGSFVASFSTAFSGDGLKFAVASQEGVVAVWDVRSSKPLKVYHTEKTRSAGVGRLGNGHASGWLSDDPWDWTRGSSRPPGWSVRNVKFGGSARGKEVLTFTEHTSFIHIIDARTFETEEVLRVPTVRKAPTPTPPLATSTSQPITRPSSTSRNRYLQPPATAPVRRTSNARQHSFYSFPSPSPSPRRSSSPRTMLNGRRVPGSPPPASPPSARRLTPSIVHAVGDAFRVAYSPPESIGDSTWRTLHGLGSRSPPPDTNIASAPTPATARTSGSEITEAQLQEPRWQSDFDDIVVIPPLGDTEEESEIHALLRMHGMTTMQSRGNLNAELNPQPGGSGGGHEEEEEEGEEEGSMETDIGSVSQPPRWRRGEGAAGPSAPLAMDVDELESCVSSHAPSRSGSPAPMFPTARSWAANSSSSSTRARSGHVEEEEEEEEEERGDEDDDMEGVWGGVREKVDELQYENHLDIAGLCFDPSGQSIYVASSKSVAEWRVKGGEKMWWPSEGWR</sequence>
<feature type="compositionally biased region" description="Acidic residues" evidence="2">
    <location>
        <begin position="681"/>
        <end position="699"/>
    </location>
</feature>
<dbReference type="AlphaFoldDB" id="A0A8H5FN36"/>
<dbReference type="Gene3D" id="2.130.10.10">
    <property type="entry name" value="YVTN repeat-like/Quinoprotein amine dehydrogenase"/>
    <property type="match status" value="1"/>
</dbReference>
<feature type="compositionally biased region" description="Polar residues" evidence="2">
    <location>
        <begin position="419"/>
        <end position="430"/>
    </location>
</feature>
<dbReference type="EMBL" id="JAACJK010000001">
    <property type="protein sequence ID" value="KAF5342597.1"/>
    <property type="molecule type" value="Genomic_DNA"/>
</dbReference>
<dbReference type="Pfam" id="PF10313">
    <property type="entry name" value="DUF2415"/>
    <property type="match status" value="1"/>
</dbReference>
<accession>A0A8H5FN36</accession>
<dbReference type="InterPro" id="IPR019417">
    <property type="entry name" value="DUF2415"/>
</dbReference>
<keyword evidence="5" id="KW-1185">Reference proteome</keyword>